<gene>
    <name evidence="4" type="ordered locus">Gura_2970</name>
</gene>
<dbReference type="KEGG" id="gur:Gura_2970"/>
<dbReference type="InterPro" id="IPR051541">
    <property type="entry name" value="PTS_SugarTrans_NitroReg"/>
</dbReference>
<dbReference type="EMBL" id="CP000698">
    <property type="protein sequence ID" value="ABQ27142.1"/>
    <property type="molecule type" value="Genomic_DNA"/>
</dbReference>
<dbReference type="GO" id="GO:0030295">
    <property type="term" value="F:protein kinase activator activity"/>
    <property type="evidence" value="ECO:0007669"/>
    <property type="project" value="TreeGrafter"/>
</dbReference>
<dbReference type="FunFam" id="3.40.930.10:FF:000009">
    <property type="entry name" value="PTS system, fructose specific IIABC component"/>
    <property type="match status" value="1"/>
</dbReference>
<evidence type="ECO:0000313" key="5">
    <source>
        <dbReference type="Proteomes" id="UP000006695"/>
    </source>
</evidence>
<evidence type="ECO:0000313" key="4">
    <source>
        <dbReference type="EMBL" id="ABQ27142.1"/>
    </source>
</evidence>
<comment type="subcellular location">
    <subcellularLocation>
        <location evidence="1">Cytoplasm</location>
    </subcellularLocation>
</comment>
<dbReference type="CDD" id="cd00211">
    <property type="entry name" value="PTS_IIA_fru"/>
    <property type="match status" value="1"/>
</dbReference>
<dbReference type="Gene3D" id="3.40.930.10">
    <property type="entry name" value="Mannitol-specific EII, Chain A"/>
    <property type="match status" value="1"/>
</dbReference>
<evidence type="ECO:0000256" key="2">
    <source>
        <dbReference type="ARBA" id="ARBA00022679"/>
    </source>
</evidence>
<dbReference type="AlphaFoldDB" id="A5G5S4"/>
<dbReference type="GO" id="GO:0016740">
    <property type="term" value="F:transferase activity"/>
    <property type="evidence" value="ECO:0007669"/>
    <property type="project" value="UniProtKB-KW"/>
</dbReference>
<keyword evidence="5" id="KW-1185">Reference proteome</keyword>
<organism evidence="4 5">
    <name type="scientific">Geotalea uraniireducens (strain Rf4)</name>
    <name type="common">Geobacter uraniireducens</name>
    <dbReference type="NCBI Taxonomy" id="351605"/>
    <lineage>
        <taxon>Bacteria</taxon>
        <taxon>Pseudomonadati</taxon>
        <taxon>Thermodesulfobacteriota</taxon>
        <taxon>Desulfuromonadia</taxon>
        <taxon>Geobacterales</taxon>
        <taxon>Geobacteraceae</taxon>
        <taxon>Geotalea</taxon>
    </lineage>
</organism>
<proteinExistence type="predicted"/>
<name>A5G5S4_GEOUR</name>
<dbReference type="PANTHER" id="PTHR47738">
    <property type="entry name" value="PTS SYSTEM FRUCTOSE-LIKE EIIA COMPONENT-RELATED"/>
    <property type="match status" value="1"/>
</dbReference>
<keyword evidence="2" id="KW-0808">Transferase</keyword>
<dbReference type="PROSITE" id="PS00372">
    <property type="entry name" value="PTS_EIIA_TYPE_2_HIS"/>
    <property type="match status" value="1"/>
</dbReference>
<dbReference type="PROSITE" id="PS51094">
    <property type="entry name" value="PTS_EIIA_TYPE_2"/>
    <property type="match status" value="1"/>
</dbReference>
<evidence type="ECO:0000256" key="1">
    <source>
        <dbReference type="ARBA" id="ARBA00004496"/>
    </source>
</evidence>
<dbReference type="Pfam" id="PF00359">
    <property type="entry name" value="PTS_EIIA_2"/>
    <property type="match status" value="1"/>
</dbReference>
<dbReference type="GO" id="GO:0005737">
    <property type="term" value="C:cytoplasm"/>
    <property type="evidence" value="ECO:0007669"/>
    <property type="project" value="UniProtKB-SubCell"/>
</dbReference>
<accession>A5G5S4</accession>
<dbReference type="STRING" id="351605.Gura_2970"/>
<feature type="domain" description="PTS EIIA type-2" evidence="3">
    <location>
        <begin position="8"/>
        <end position="152"/>
    </location>
</feature>
<dbReference type="SUPFAM" id="SSF55804">
    <property type="entry name" value="Phoshotransferase/anion transport protein"/>
    <property type="match status" value="1"/>
</dbReference>
<dbReference type="InterPro" id="IPR016152">
    <property type="entry name" value="PTrfase/Anion_transptr"/>
</dbReference>
<dbReference type="Proteomes" id="UP000006695">
    <property type="component" value="Chromosome"/>
</dbReference>
<sequence>MGRINIIGFLQPEDIIPDLTSDQKDQVLAELAAKVEERNPGLNRAELCKILQERERLGSTGIGDGVAIPHGKVKNAKELVLVFGRSLAGVDFNSLDGRPAQLFFLLVAPDEAVGIHLKMLARISRILKDPATRKRLLDAADAAAIYNVIREQDSCY</sequence>
<reference evidence="4 5" key="1">
    <citation type="submission" date="2007-05" db="EMBL/GenBank/DDBJ databases">
        <title>Complete sequence of Geobacter uraniireducens Rf4.</title>
        <authorList>
            <consortium name="US DOE Joint Genome Institute"/>
            <person name="Copeland A."/>
            <person name="Lucas S."/>
            <person name="Lapidus A."/>
            <person name="Barry K."/>
            <person name="Detter J.C."/>
            <person name="Glavina del Rio T."/>
            <person name="Hammon N."/>
            <person name="Israni S."/>
            <person name="Dalin E."/>
            <person name="Tice H."/>
            <person name="Pitluck S."/>
            <person name="Chertkov O."/>
            <person name="Brettin T."/>
            <person name="Bruce D."/>
            <person name="Han C."/>
            <person name="Schmutz J."/>
            <person name="Larimer F."/>
            <person name="Land M."/>
            <person name="Hauser L."/>
            <person name="Kyrpides N."/>
            <person name="Mikhailova N."/>
            <person name="Shelobolina E."/>
            <person name="Aklujkar M."/>
            <person name="Lovley D."/>
            <person name="Richardson P."/>
        </authorList>
    </citation>
    <scope>NUCLEOTIDE SEQUENCE [LARGE SCALE GENOMIC DNA]</scope>
    <source>
        <strain evidence="4 5">Rf4</strain>
    </source>
</reference>
<dbReference type="PANTHER" id="PTHR47738:SF1">
    <property type="entry name" value="NITROGEN REGULATORY PROTEIN"/>
    <property type="match status" value="1"/>
</dbReference>
<evidence type="ECO:0000259" key="3">
    <source>
        <dbReference type="PROSITE" id="PS51094"/>
    </source>
</evidence>
<protein>
    <submittedName>
        <fullName evidence="4">PTS IIA-like nitrogen-regulatory protein PtsN</fullName>
    </submittedName>
</protein>
<dbReference type="HOGENOM" id="CLU_072531_5_0_7"/>
<dbReference type="InterPro" id="IPR002178">
    <property type="entry name" value="PTS_EIIA_type-2_dom"/>
</dbReference>